<sequence length="61" mass="6588">RRPVLYRKPGKDTTRPQADKPAPGKSEAGIPPAFVLQPHPSADGASSVLRPTFSLLLRARL</sequence>
<gene>
    <name evidence="2" type="ORF">HMPREF9123_2954</name>
</gene>
<dbReference type="EMBL" id="AFAY01000058">
    <property type="protein sequence ID" value="EGF05995.1"/>
    <property type="molecule type" value="Genomic_DNA"/>
</dbReference>
<dbReference type="Proteomes" id="UP000004105">
    <property type="component" value="Unassembled WGS sequence"/>
</dbReference>
<feature type="non-terminal residue" evidence="2">
    <location>
        <position position="1"/>
    </location>
</feature>
<evidence type="ECO:0000313" key="2">
    <source>
        <dbReference type="EMBL" id="EGF05995.1"/>
    </source>
</evidence>
<reference evidence="2 3" key="1">
    <citation type="submission" date="2011-02" db="EMBL/GenBank/DDBJ databases">
        <authorList>
            <person name="Muzny D."/>
            <person name="Qin X."/>
            <person name="Deng J."/>
            <person name="Jiang H."/>
            <person name="Liu Y."/>
            <person name="Qu J."/>
            <person name="Song X.-Z."/>
            <person name="Zhang L."/>
            <person name="Thornton R."/>
            <person name="Coyle M."/>
            <person name="Francisco L."/>
            <person name="Jackson L."/>
            <person name="Javaid M."/>
            <person name="Korchina V."/>
            <person name="Kovar C."/>
            <person name="Mata R."/>
            <person name="Mathew T."/>
            <person name="Ngo R."/>
            <person name="Nguyen L."/>
            <person name="Nguyen N."/>
            <person name="Okwuonu G."/>
            <person name="Ongeri F."/>
            <person name="Pham C."/>
            <person name="Simmons D."/>
            <person name="Wilczek-Boney K."/>
            <person name="Hale W."/>
            <person name="Jakkamsetti A."/>
            <person name="Pham P."/>
            <person name="Ruth R."/>
            <person name="San Lucas F."/>
            <person name="Warren J."/>
            <person name="Zhang J."/>
            <person name="Zhao Z."/>
            <person name="Zhou C."/>
            <person name="Zhu D."/>
            <person name="Lee S."/>
            <person name="Bess C."/>
            <person name="Blankenburg K."/>
            <person name="Forbes L."/>
            <person name="Fu Q."/>
            <person name="Gubbala S."/>
            <person name="Hirani K."/>
            <person name="Jayaseelan J.C."/>
            <person name="Lara F."/>
            <person name="Munidasa M."/>
            <person name="Palculict T."/>
            <person name="Patil S."/>
            <person name="Pu L.-L."/>
            <person name="Saada N."/>
            <person name="Tang L."/>
            <person name="Weissenberger G."/>
            <person name="Zhu Y."/>
            <person name="Hemphill L."/>
            <person name="Shang Y."/>
            <person name="Youmans B."/>
            <person name="Ayvaz T."/>
            <person name="Ross M."/>
            <person name="Santibanez J."/>
            <person name="Aqrawi P."/>
            <person name="Gross S."/>
            <person name="Joshi V."/>
            <person name="Fowler G."/>
            <person name="Nazareth L."/>
            <person name="Reid J."/>
            <person name="Worley K."/>
            <person name="Petrosino J."/>
            <person name="Highlander S."/>
            <person name="Gibbs R."/>
        </authorList>
    </citation>
    <scope>NUCLEOTIDE SEQUENCE [LARGE SCALE GENOMIC DNA]</scope>
    <source>
        <strain evidence="2 3">ATCC BAA-1200</strain>
    </source>
</reference>
<keyword evidence="3" id="KW-1185">Reference proteome</keyword>
<name>F2BGU7_9NEIS</name>
<dbReference type="HOGENOM" id="CLU_2928110_0_0_4"/>
<evidence type="ECO:0000313" key="3">
    <source>
        <dbReference type="Proteomes" id="UP000004105"/>
    </source>
</evidence>
<protein>
    <submittedName>
        <fullName evidence="2">Uncharacterized protein</fullName>
    </submittedName>
</protein>
<feature type="region of interest" description="Disordered" evidence="1">
    <location>
        <begin position="1"/>
        <end position="47"/>
    </location>
</feature>
<proteinExistence type="predicted"/>
<comment type="caution">
    <text evidence="2">The sequence shown here is derived from an EMBL/GenBank/DDBJ whole genome shotgun (WGS) entry which is preliminary data.</text>
</comment>
<dbReference type="AlphaFoldDB" id="F2BGU7"/>
<organism evidence="2 3">
    <name type="scientific">Neisseria bacilliformis ATCC BAA-1200</name>
    <dbReference type="NCBI Taxonomy" id="888742"/>
    <lineage>
        <taxon>Bacteria</taxon>
        <taxon>Pseudomonadati</taxon>
        <taxon>Pseudomonadota</taxon>
        <taxon>Betaproteobacteria</taxon>
        <taxon>Neisseriales</taxon>
        <taxon>Neisseriaceae</taxon>
        <taxon>Neisseria</taxon>
    </lineage>
</organism>
<evidence type="ECO:0000256" key="1">
    <source>
        <dbReference type="SAM" id="MobiDB-lite"/>
    </source>
</evidence>
<accession>F2BGU7</accession>
<feature type="compositionally biased region" description="Basic and acidic residues" evidence="1">
    <location>
        <begin position="9"/>
        <end position="18"/>
    </location>
</feature>